<reference evidence="2" key="2">
    <citation type="submission" date="2021-04" db="EMBL/GenBank/DDBJ databases">
        <authorList>
            <person name="Gilroy R."/>
        </authorList>
    </citation>
    <scope>NUCLEOTIDE SEQUENCE</scope>
    <source>
        <strain evidence="2">CHK180-15479</strain>
    </source>
</reference>
<organism evidence="2 3">
    <name type="scientific">Candidatus Enterocloster excrementipullorum</name>
    <dbReference type="NCBI Taxonomy" id="2838559"/>
    <lineage>
        <taxon>Bacteria</taxon>
        <taxon>Bacillati</taxon>
        <taxon>Bacillota</taxon>
        <taxon>Clostridia</taxon>
        <taxon>Lachnospirales</taxon>
        <taxon>Lachnospiraceae</taxon>
        <taxon>Enterocloster</taxon>
    </lineage>
</organism>
<dbReference type="Gene3D" id="2.60.120.10">
    <property type="entry name" value="Jelly Rolls"/>
    <property type="match status" value="1"/>
</dbReference>
<sequence>MVNLLKLYFNGSRLESLLFLMNIFSGVCEFGLRPPFAISPDCPECPIKSRFPMNYINFIFENEIKKYQGLFESFCPPPLKVAKKTDLLKQCQTVGWLYYLIDGVVKVYITNYEGNEHIVDLMRGGTLIGMDCVTPGSRSVVSISALTDIRVLPFNMDILKKMLAKDPDPICQFSLSFYRHPQLSGTAGDRADPGGNRILHQCLPGTDHKNVQAVPGRRYYTNREPAHPGAGVGQAAKLLQVLKEVPENL</sequence>
<evidence type="ECO:0000313" key="2">
    <source>
        <dbReference type="EMBL" id="HJC05961.1"/>
    </source>
</evidence>
<comment type="caution">
    <text evidence="2">The sequence shown here is derived from an EMBL/GenBank/DDBJ whole genome shotgun (WGS) entry which is preliminary data.</text>
</comment>
<dbReference type="Pfam" id="PF00027">
    <property type="entry name" value="cNMP_binding"/>
    <property type="match status" value="1"/>
</dbReference>
<dbReference type="InterPro" id="IPR014710">
    <property type="entry name" value="RmlC-like_jellyroll"/>
</dbReference>
<gene>
    <name evidence="2" type="ORF">H9704_07390</name>
</gene>
<dbReference type="InterPro" id="IPR000595">
    <property type="entry name" value="cNMP-bd_dom"/>
</dbReference>
<dbReference type="InterPro" id="IPR018490">
    <property type="entry name" value="cNMP-bd_dom_sf"/>
</dbReference>
<dbReference type="PROSITE" id="PS50042">
    <property type="entry name" value="CNMP_BINDING_3"/>
    <property type="match status" value="1"/>
</dbReference>
<dbReference type="EMBL" id="DWWT01000030">
    <property type="protein sequence ID" value="HJC05961.1"/>
    <property type="molecule type" value="Genomic_DNA"/>
</dbReference>
<reference evidence="2" key="1">
    <citation type="journal article" date="2021" name="PeerJ">
        <title>Extensive microbial diversity within the chicken gut microbiome revealed by metagenomics and culture.</title>
        <authorList>
            <person name="Gilroy R."/>
            <person name="Ravi A."/>
            <person name="Getino M."/>
            <person name="Pursley I."/>
            <person name="Horton D.L."/>
            <person name="Alikhan N.F."/>
            <person name="Baker D."/>
            <person name="Gharbi K."/>
            <person name="Hall N."/>
            <person name="Watson M."/>
            <person name="Adriaenssens E.M."/>
            <person name="Foster-Nyarko E."/>
            <person name="Jarju S."/>
            <person name="Secka A."/>
            <person name="Antonio M."/>
            <person name="Oren A."/>
            <person name="Chaudhuri R.R."/>
            <person name="La Ragione R."/>
            <person name="Hildebrand F."/>
            <person name="Pallen M.J."/>
        </authorList>
    </citation>
    <scope>NUCLEOTIDE SEQUENCE</scope>
    <source>
        <strain evidence="2">CHK180-15479</strain>
    </source>
</reference>
<dbReference type="AlphaFoldDB" id="A0A9D2SGS0"/>
<protein>
    <submittedName>
        <fullName evidence="2">Cyclic nucleotide-binding domain-containing protein</fullName>
    </submittedName>
</protein>
<evidence type="ECO:0000259" key="1">
    <source>
        <dbReference type="PROSITE" id="PS50042"/>
    </source>
</evidence>
<accession>A0A9D2SGS0</accession>
<proteinExistence type="predicted"/>
<dbReference type="Proteomes" id="UP000823910">
    <property type="component" value="Unassembled WGS sequence"/>
</dbReference>
<dbReference type="SUPFAM" id="SSF51206">
    <property type="entry name" value="cAMP-binding domain-like"/>
    <property type="match status" value="1"/>
</dbReference>
<feature type="domain" description="Cyclic nucleotide-binding" evidence="1">
    <location>
        <begin position="87"/>
        <end position="163"/>
    </location>
</feature>
<dbReference type="CDD" id="cd00038">
    <property type="entry name" value="CAP_ED"/>
    <property type="match status" value="1"/>
</dbReference>
<evidence type="ECO:0000313" key="3">
    <source>
        <dbReference type="Proteomes" id="UP000823910"/>
    </source>
</evidence>
<name>A0A9D2SGS0_9FIRM</name>